<name>A0A9W6WZU9_9STRA</name>
<dbReference type="EMBL" id="BSXT01000296">
    <property type="protein sequence ID" value="GMF23774.1"/>
    <property type="molecule type" value="Genomic_DNA"/>
</dbReference>
<evidence type="ECO:0000313" key="2">
    <source>
        <dbReference type="EMBL" id="GMF23774.1"/>
    </source>
</evidence>
<gene>
    <name evidence="2" type="ORF">Pfra01_000384000</name>
</gene>
<feature type="compositionally biased region" description="Basic and acidic residues" evidence="1">
    <location>
        <begin position="223"/>
        <end position="238"/>
    </location>
</feature>
<dbReference type="Proteomes" id="UP001165121">
    <property type="component" value="Unassembled WGS sequence"/>
</dbReference>
<keyword evidence="3" id="KW-1185">Reference proteome</keyword>
<comment type="caution">
    <text evidence="2">The sequence shown here is derived from an EMBL/GenBank/DDBJ whole genome shotgun (WGS) entry which is preliminary data.</text>
</comment>
<sequence length="352" mass="39502">MQRGVKWSEDGVQAYHANGYDRLAAQWIFDGGAWDAWDMTKTNKAFACITNTAREDRKVAQVLRGWDADDKSAIIDISNLDHTTQERLGCLLTRLFRSRTGLKEQRLNISNKVLSVFTASLNRYSPSLKELAPTAPIVIRVEVCLEAADIPVTDILSLSVTLTTAASPPVEGQIRDRPNHIYAPLGQLLADIEELIASNKTLAARLSIVAAAQLKSKGTQETTRLEQSHDTSDQEPKLKRIGRKKKSELRYIVAFMKLFLGDGFELDENDDDFKDRVLETGRIPGSNVLAYLQDRGIMAKGAGTVLREMRKLLWVSDLDERIIIYRHLLAIDRIQDPAPADTQNRYRVADQV</sequence>
<reference evidence="2" key="1">
    <citation type="submission" date="2023-04" db="EMBL/GenBank/DDBJ databases">
        <title>Phytophthora fragariaefolia NBRC 109709.</title>
        <authorList>
            <person name="Ichikawa N."/>
            <person name="Sato H."/>
            <person name="Tonouchi N."/>
        </authorList>
    </citation>
    <scope>NUCLEOTIDE SEQUENCE</scope>
    <source>
        <strain evidence="2">NBRC 109709</strain>
    </source>
</reference>
<dbReference type="AlphaFoldDB" id="A0A9W6WZU9"/>
<feature type="region of interest" description="Disordered" evidence="1">
    <location>
        <begin position="219"/>
        <end position="239"/>
    </location>
</feature>
<evidence type="ECO:0000313" key="3">
    <source>
        <dbReference type="Proteomes" id="UP001165121"/>
    </source>
</evidence>
<dbReference type="OrthoDB" id="125506at2759"/>
<accession>A0A9W6WZU9</accession>
<evidence type="ECO:0000256" key="1">
    <source>
        <dbReference type="SAM" id="MobiDB-lite"/>
    </source>
</evidence>
<proteinExistence type="predicted"/>
<organism evidence="2 3">
    <name type="scientific">Phytophthora fragariaefolia</name>
    <dbReference type="NCBI Taxonomy" id="1490495"/>
    <lineage>
        <taxon>Eukaryota</taxon>
        <taxon>Sar</taxon>
        <taxon>Stramenopiles</taxon>
        <taxon>Oomycota</taxon>
        <taxon>Peronosporomycetes</taxon>
        <taxon>Peronosporales</taxon>
        <taxon>Peronosporaceae</taxon>
        <taxon>Phytophthora</taxon>
    </lineage>
</organism>
<protein>
    <submittedName>
        <fullName evidence="2">Unnamed protein product</fullName>
    </submittedName>
</protein>